<dbReference type="InterPro" id="IPR000387">
    <property type="entry name" value="Tyr_Pase_dom"/>
</dbReference>
<dbReference type="KEGG" id="tpal:117645520"/>
<evidence type="ECO:0000256" key="2">
    <source>
        <dbReference type="ARBA" id="ARBA00013064"/>
    </source>
</evidence>
<dbReference type="RefSeq" id="XP_034241679.1">
    <property type="nucleotide sequence ID" value="XM_034385788.1"/>
</dbReference>
<dbReference type="AlphaFoldDB" id="A0A6P8YNZ2"/>
<dbReference type="InterPro" id="IPR029260">
    <property type="entry name" value="DSPn"/>
</dbReference>
<accession>A0A6P8YNZ2</accession>
<dbReference type="GO" id="GO:0004725">
    <property type="term" value="F:protein tyrosine phosphatase activity"/>
    <property type="evidence" value="ECO:0007669"/>
    <property type="project" value="UniProtKB-EC"/>
</dbReference>
<dbReference type="SMART" id="SM00404">
    <property type="entry name" value="PTPc_motif"/>
    <property type="match status" value="1"/>
</dbReference>
<dbReference type="InterPro" id="IPR050561">
    <property type="entry name" value="PTP"/>
</dbReference>
<proteinExistence type="inferred from homology"/>
<dbReference type="SUPFAM" id="SSF52799">
    <property type="entry name" value="(Phosphotyrosine protein) phosphatases II"/>
    <property type="match status" value="2"/>
</dbReference>
<dbReference type="Proteomes" id="UP000515158">
    <property type="component" value="Unplaced"/>
</dbReference>
<evidence type="ECO:0000313" key="8">
    <source>
        <dbReference type="Proteomes" id="UP000515158"/>
    </source>
</evidence>
<keyword evidence="4" id="KW-0904">Protein phosphatase</keyword>
<dbReference type="InterPro" id="IPR029021">
    <property type="entry name" value="Prot-tyrosine_phosphatase-like"/>
</dbReference>
<evidence type="ECO:0000313" key="10">
    <source>
        <dbReference type="RefSeq" id="XP_034241679.1"/>
    </source>
</evidence>
<protein>
    <recommendedName>
        <fullName evidence="2">protein-tyrosine-phosphatase</fullName>
        <ecNumber evidence="2">3.1.3.48</ecNumber>
    </recommendedName>
</protein>
<dbReference type="CDD" id="cd14499">
    <property type="entry name" value="CDC14_C"/>
    <property type="match status" value="1"/>
</dbReference>
<dbReference type="PANTHER" id="PTHR23339">
    <property type="entry name" value="TYROSINE SPECIFIC PROTEIN PHOSPHATASE AND DUAL SPECIFICITY PROTEIN PHOSPHATASE"/>
    <property type="match status" value="1"/>
</dbReference>
<dbReference type="RefSeq" id="XP_034241678.1">
    <property type="nucleotide sequence ID" value="XM_034385787.1"/>
</dbReference>
<dbReference type="Pfam" id="PF22785">
    <property type="entry name" value="Tc-R-P"/>
    <property type="match status" value="1"/>
</dbReference>
<feature type="domain" description="Tyrosine-protein phosphatase" evidence="6">
    <location>
        <begin position="179"/>
        <end position="338"/>
    </location>
</feature>
<evidence type="ECO:0000259" key="7">
    <source>
        <dbReference type="PROSITE" id="PS50056"/>
    </source>
</evidence>
<dbReference type="CDD" id="cd17657">
    <property type="entry name" value="CDC14_N"/>
    <property type="match status" value="1"/>
</dbReference>
<organism evidence="9">
    <name type="scientific">Thrips palmi</name>
    <name type="common">Melon thrips</name>
    <dbReference type="NCBI Taxonomy" id="161013"/>
    <lineage>
        <taxon>Eukaryota</taxon>
        <taxon>Metazoa</taxon>
        <taxon>Ecdysozoa</taxon>
        <taxon>Arthropoda</taxon>
        <taxon>Hexapoda</taxon>
        <taxon>Insecta</taxon>
        <taxon>Pterygota</taxon>
        <taxon>Neoptera</taxon>
        <taxon>Paraneoptera</taxon>
        <taxon>Thysanoptera</taxon>
        <taxon>Terebrantia</taxon>
        <taxon>Thripoidea</taxon>
        <taxon>Thripidae</taxon>
        <taxon>Thrips</taxon>
    </lineage>
</organism>
<dbReference type="GeneID" id="117645520"/>
<dbReference type="InterPro" id="IPR016130">
    <property type="entry name" value="Tyr_Pase_AS"/>
</dbReference>
<dbReference type="OrthoDB" id="266663at2759"/>
<evidence type="ECO:0000259" key="6">
    <source>
        <dbReference type="PROSITE" id="PS50054"/>
    </source>
</evidence>
<sequence length="606" mass="68197">MDDSSGVLVSASEFIKDRLYFVTLQTYAKPRSTENTHYFSIDEELVYENFFADFGPYNLAMLYKYCQKLNKKLQTVPAKKKIVHYTSTDPQKRVNAAFLIASFSIIYLKRTPDDAYVDLLRGSNPPFISFRDASVGAALYNITLLDCLKGVYETHKRQFFNLDDFDVKEYEHYERVKNGDLNWIVPLKFIAFCGPHAKSKIEDGYFIHAPSAYFNYFRKHNVTTIIRLNKKIYDANDFSNAGFDHRDLFFLDGSVPSDHILQQFLNIVESTKGAVAVHCKAGLGRTGSLIGCYIMKHYGLTARETIAWIRLCRPGSIIGHQQQWLEEKQAKMWAQGELYRREHGPTPTPMFGVYSLKMKDMIERGVPLNSQELCDNRSKVNEDAKVDNVLRILKKVDTMKLDDQTDENKNNGINTTAQSTVAANILKLTQGDKLNHMKAQRQLQHVRSHSLTTPSLLFGTGRPHTRAMSQTFRNDSSQSSSQLAAVSPIKAPKSLSTIGSSCGGLKRTTRTLASPVKRALPLNSLYGTSRPLNANRSVVGQSLSMHSIRSQSSPTSRCASSLSSASNLVGHPTQSTLLGSDKLTRFRALRHSRTSTRSSHKSTFVR</sequence>
<keyword evidence="8" id="KW-1185">Reference proteome</keyword>
<dbReference type="FunFam" id="3.90.190.10:FF:000006">
    <property type="entry name" value="Dual specificity protein phosphatase CDC14B"/>
    <property type="match status" value="1"/>
</dbReference>
<feature type="compositionally biased region" description="Low complexity" evidence="5">
    <location>
        <begin position="552"/>
        <end position="566"/>
    </location>
</feature>
<evidence type="ECO:0000256" key="4">
    <source>
        <dbReference type="ARBA" id="ARBA00022912"/>
    </source>
</evidence>
<evidence type="ECO:0000256" key="3">
    <source>
        <dbReference type="ARBA" id="ARBA00022801"/>
    </source>
</evidence>
<comment type="similarity">
    <text evidence="1">Belongs to the protein-tyrosine phosphatase family. Non-receptor class CDC14 subfamily.</text>
</comment>
<dbReference type="SMART" id="SM00195">
    <property type="entry name" value="DSPc"/>
    <property type="match status" value="1"/>
</dbReference>
<evidence type="ECO:0000313" key="9">
    <source>
        <dbReference type="RefSeq" id="XP_034241678.1"/>
    </source>
</evidence>
<dbReference type="PROSITE" id="PS50056">
    <property type="entry name" value="TYR_PHOSPHATASE_2"/>
    <property type="match status" value="1"/>
</dbReference>
<feature type="domain" description="Tyrosine specific protein phosphatases" evidence="7">
    <location>
        <begin position="262"/>
        <end position="324"/>
    </location>
</feature>
<gene>
    <name evidence="9 10" type="primary">LOC117645520</name>
</gene>
<dbReference type="EC" id="3.1.3.48" evidence="2"/>
<reference evidence="9 10" key="1">
    <citation type="submission" date="2025-04" db="UniProtKB">
        <authorList>
            <consortium name="RefSeq"/>
        </authorList>
    </citation>
    <scope>IDENTIFICATION</scope>
    <source>
        <tissue evidence="9 10">Total insect</tissue>
    </source>
</reference>
<evidence type="ECO:0000256" key="5">
    <source>
        <dbReference type="SAM" id="MobiDB-lite"/>
    </source>
</evidence>
<keyword evidence="3" id="KW-0378">Hydrolase</keyword>
<dbReference type="PROSITE" id="PS00383">
    <property type="entry name" value="TYR_PHOSPHATASE_1"/>
    <property type="match status" value="1"/>
</dbReference>
<dbReference type="InterPro" id="IPR044506">
    <property type="entry name" value="CDC14_C"/>
</dbReference>
<dbReference type="InterPro" id="IPR020422">
    <property type="entry name" value="TYR_PHOSPHATASE_DUAL_dom"/>
</dbReference>
<evidence type="ECO:0000256" key="1">
    <source>
        <dbReference type="ARBA" id="ARBA00007315"/>
    </source>
</evidence>
<dbReference type="Pfam" id="PF14671">
    <property type="entry name" value="DSPn"/>
    <property type="match status" value="1"/>
</dbReference>
<name>A0A6P8YNZ2_THRPL</name>
<dbReference type="Gene3D" id="3.90.190.10">
    <property type="entry name" value="Protein tyrosine phosphatase superfamily"/>
    <property type="match status" value="2"/>
</dbReference>
<dbReference type="PROSITE" id="PS50054">
    <property type="entry name" value="TYR_PHOSPHATASE_DUAL"/>
    <property type="match status" value="1"/>
</dbReference>
<dbReference type="CTD" id="34067"/>
<feature type="region of interest" description="Disordered" evidence="5">
    <location>
        <begin position="547"/>
        <end position="576"/>
    </location>
</feature>
<dbReference type="InterPro" id="IPR003595">
    <property type="entry name" value="Tyr_Pase_cat"/>
</dbReference>